<dbReference type="GO" id="GO:0006031">
    <property type="term" value="P:chitin biosynthetic process"/>
    <property type="evidence" value="ECO:0007669"/>
    <property type="project" value="TreeGrafter"/>
</dbReference>
<dbReference type="GO" id="GO:0004100">
    <property type="term" value="F:chitin synthase activity"/>
    <property type="evidence" value="ECO:0007669"/>
    <property type="project" value="UniProtKB-EC"/>
</dbReference>
<evidence type="ECO:0000259" key="18">
    <source>
        <dbReference type="PROSITE" id="PS51456"/>
    </source>
</evidence>
<accession>A0AAD5HES4</accession>
<reference evidence="20" key="1">
    <citation type="submission" date="2021-06" db="EMBL/GenBank/DDBJ databases">
        <authorList>
            <consortium name="DOE Joint Genome Institute"/>
            <person name="Mondo S.J."/>
            <person name="Amses K.R."/>
            <person name="Simmons D.R."/>
            <person name="Longcore J.E."/>
            <person name="Seto K."/>
            <person name="Alves G.H."/>
            <person name="Bonds A.E."/>
            <person name="Quandt C.A."/>
            <person name="Davis W.J."/>
            <person name="Chang Y."/>
            <person name="Letcher P.M."/>
            <person name="Powell M.J."/>
            <person name="Kuo A."/>
            <person name="Labutti K."/>
            <person name="Pangilinan J."/>
            <person name="Andreopoulos W."/>
            <person name="Tritt A."/>
            <person name="Riley R."/>
            <person name="Hundley H."/>
            <person name="Johnson J."/>
            <person name="Lipzen A."/>
            <person name="Barry K."/>
            <person name="Berbee M.L."/>
            <person name="Buchler N.E."/>
            <person name="Grigoriev I.V."/>
            <person name="Spatafora J.W."/>
            <person name="Stajich J.E."/>
            <person name="James T.Y."/>
        </authorList>
    </citation>
    <scope>NUCLEOTIDE SEQUENCE</scope>
    <source>
        <strain evidence="20">AG</strain>
    </source>
</reference>
<evidence type="ECO:0000256" key="16">
    <source>
        <dbReference type="SAM" id="MobiDB-lite"/>
    </source>
</evidence>
<feature type="transmembrane region" description="Helical" evidence="17">
    <location>
        <begin position="977"/>
        <end position="994"/>
    </location>
</feature>
<dbReference type="Pfam" id="PF08766">
    <property type="entry name" value="DEK_C"/>
    <property type="match status" value="1"/>
</dbReference>
<feature type="compositionally biased region" description="Polar residues" evidence="16">
    <location>
        <begin position="1838"/>
        <end position="1850"/>
    </location>
</feature>
<keyword evidence="3" id="KW-1003">Cell membrane</keyword>
<dbReference type="GO" id="GO:0016459">
    <property type="term" value="C:myosin complex"/>
    <property type="evidence" value="ECO:0007669"/>
    <property type="project" value="UniProtKB-KW"/>
</dbReference>
<dbReference type="Proteomes" id="UP001206595">
    <property type="component" value="Unassembled WGS sequence"/>
</dbReference>
<dbReference type="InterPro" id="IPR004835">
    <property type="entry name" value="Chitin_synth"/>
</dbReference>
<evidence type="ECO:0000256" key="5">
    <source>
        <dbReference type="ARBA" id="ARBA00022679"/>
    </source>
</evidence>
<dbReference type="GO" id="GO:0005524">
    <property type="term" value="F:ATP binding"/>
    <property type="evidence" value="ECO:0007669"/>
    <property type="project" value="UniProtKB-UniRule"/>
</dbReference>
<evidence type="ECO:0000313" key="21">
    <source>
        <dbReference type="Proteomes" id="UP001206595"/>
    </source>
</evidence>
<keyword evidence="10 15" id="KW-0518">Myosin</keyword>
<evidence type="ECO:0000256" key="14">
    <source>
        <dbReference type="ARBA" id="ARBA00023203"/>
    </source>
</evidence>
<keyword evidence="14 15" id="KW-0009">Actin-binding</keyword>
<feature type="transmembrane region" description="Helical" evidence="17">
    <location>
        <begin position="7"/>
        <end position="27"/>
    </location>
</feature>
<comment type="subcellular location">
    <subcellularLocation>
        <location evidence="1">Cell membrane</location>
        <topology evidence="1">Multi-pass membrane protein</topology>
    </subcellularLocation>
</comment>
<evidence type="ECO:0000256" key="8">
    <source>
        <dbReference type="ARBA" id="ARBA00022840"/>
    </source>
</evidence>
<dbReference type="SUPFAM" id="SSF55856">
    <property type="entry name" value="Cytochrome b5-like heme/steroid binding domain"/>
    <property type="match status" value="1"/>
</dbReference>
<evidence type="ECO:0000256" key="11">
    <source>
        <dbReference type="ARBA" id="ARBA00023136"/>
    </source>
</evidence>
<feature type="region of interest" description="Disordered" evidence="16">
    <location>
        <begin position="1838"/>
        <end position="1884"/>
    </location>
</feature>
<keyword evidence="21" id="KW-1185">Reference proteome</keyword>
<feature type="binding site" evidence="15">
    <location>
        <begin position="169"/>
        <end position="176"/>
    </location>
    <ligand>
        <name>ATP</name>
        <dbReference type="ChEBI" id="CHEBI:30616"/>
    </ligand>
</feature>
<dbReference type="GO" id="GO:0003779">
    <property type="term" value="F:actin binding"/>
    <property type="evidence" value="ECO:0007669"/>
    <property type="project" value="UniProtKB-KW"/>
</dbReference>
<dbReference type="CDD" id="cd14879">
    <property type="entry name" value="MYSc_Myo17"/>
    <property type="match status" value="1"/>
</dbReference>
<protein>
    <recommendedName>
        <fullName evidence="2">chitin synthase</fullName>
        <ecNumber evidence="2">2.4.1.16</ecNumber>
    </recommendedName>
</protein>
<dbReference type="CDD" id="cd04190">
    <property type="entry name" value="Chitin_synth_C"/>
    <property type="match status" value="1"/>
</dbReference>
<evidence type="ECO:0000259" key="19">
    <source>
        <dbReference type="PROSITE" id="PS51998"/>
    </source>
</evidence>
<gene>
    <name evidence="20" type="ORF">K450DRAFT_210329</name>
</gene>
<dbReference type="SUPFAM" id="SSF52540">
    <property type="entry name" value="P-loop containing nucleoside triphosphate hydrolases"/>
    <property type="match status" value="1"/>
</dbReference>
<dbReference type="PROSITE" id="PS51456">
    <property type="entry name" value="MYOSIN_MOTOR"/>
    <property type="match status" value="1"/>
</dbReference>
<proteinExistence type="inferred from homology"/>
<feature type="domain" description="DEK-C" evidence="19">
    <location>
        <begin position="1957"/>
        <end position="2012"/>
    </location>
</feature>
<sequence>MIIIKRIVLFIWMFIFGLPCVTMTGNLNKKKSCLTPIIIETPSSNSFSLSLSLGFVRFRMQEDGRSDLSCLLGSTPSGPTEESVTSLLQSRFKRDLPYTRLGQSTLVVVNPFKPLELLNDATLNSYAEVGYRDVSGQTIQLQPHVYDLATRVYFHMRRSGEDQSIILSGITGSGKTTTHSHLLSELLLLSTHSKKETKLQQQIHSAQAILDAFGCAYTSQNVSASKFGKFQELQFNERGRIIGAKTLAFSFDKSRTTITPKDERSYNVFYSLLAGTNVDEKNVLHLNFVPEHFTYLAQSKCIKVHAVDDEIAFGNLKAAFKKCGFKAKTVMQIFQVLSAILHLGNLQFIDTKDAANGTQDAASIKNIESLEIVASILGISPAKLESCLTYQLKFIRKELCTVFLNASAAAEQRDDFAQSLYKVLFLWIVEQINTKLCYTDANEPANFIAILDQFGFQNFRANGFEQFCVNFSNERVQQFIINERFNHSNTLNEMMERDGIKLPQIVTMDNAGCLELLCGKEKDNTRDKSSNLSLGGIIGAVDRECARYQTGATDATDANLLLSLQKQYGTHPSFAKSGHAYQFGINHFSGTVHYAMDSFLDKNLDALSPDFVNLLRSSSTNNFVSSLFQSAVVATESHPKDDRTIVKAQLPTKPVRAPSMKRVKRRPTLNPEMASSAIPEDQELDIEEVQRQKAIKEAEEAYQNMQVTTVMDQLYMTLRDLFMTMSETQLYNVIHLRPNDVQAPDQFDTKRIKTQIRSFLIPDLIHRCCPRDFANYYTFGDFLVRYENLVAGLQIDTTRTEQSQVEAICASMGWIETQAFVGHEMIWLDFSTWKVLEDGLRAAEKEERQKAKSVSGQTEAQYLSAENRPRMASHHSTGSQDRLLPPNRAFVEGAAAGAAVGSFYDDSASYMDSEDEFANSARKRAEGSQWGEESDWGGKELADAFGPNRDMSKMIEDYRYHQEEHVEEVPITATRIWWVRFVWLMTFWIPTPFLRWFGKMKREDVQMAWREKVTICLLIFFFSGVVLFFIVGLSPILCPGTSTLYSSTDVGNHNQATDFYVSIAGKVWDITTWIPGHTSHGGSAHPTAISDMASMAGTDISYTFPPPMTQACPGLVTSDTVKVTPNTSVVLGSFVHTSGSQQTEVTLTTLTSETWYFQSFLPEFNKDYLKGDLVHKVQDLNSDFNSWSRLAGIINGKVYDITDYMTTAATWPTGIAGVPNYHYLDSTVEGIFQKFGGGDMTDAWNKYTAGMNATYRAQNLNCLDNAFYIGRVDYREDLRCVFANYLLLAFALVMCSTILVKFLAALQFGGKPTPEDHDKFVICQVPCYTEGEESIKKTIDSLTAMTYDDKRKLLFIIADGMVMGSGNDRPTPRIVLDVLGHDPKLDPEPLMFKSIGEGSKQLNYGKVYSGLYEFEGHVVPYIVVVKVGKASERSKPGNRGKRDSQIICMNFLNKVHFEAEMTPLELEIYHQMKNVIGVNPSFYEYVLMVDSDTEVEPDALTRMVSCMLHDGRVIGLCGETKLVNEDNSWTTMIQVYEYYISHHLSKAFESLFGSVTCLPGCFCMYRIRTPTKNTPLIISPKVIKEYSDNQVDTLHKKNLLHLGEDRYLTTLMMKHFPQYKMKFTPHAQCKTVAPDRWKVLLSQRRRWINSTVHNFLELVFLPELCGFCCFSMRFVVILDLIGTMTLPVSVVYLVYLIYVIASGTGPFPKIALIMLAGIYALQAIIFILKRQWQYIGWMVIYILAIPIFSFFIPIYSFWHFDDFSWGNTRVVIGDNKKKQIYVADDEKFDDKMIPLKKWSTYEQELWELASSRSGETGITQQTYRSHPTLYSRGPAGTVYSSHQGAGSQENFDYYRDTNPINSEKRGRSGSPMNPGGPGSRYAGSVMQEGSVYGDYMRPNASSRAYSVNQDYDMMQGGRMTPAAMSEYDMVPPSRPMSQYSMPMSTLSQSASNTPPGFPRDAEIIAEIKNILATANLMSITKKQVREQLSAFFGFDLNPKKEFINTSIEYILQGRL</sequence>
<dbReference type="InterPro" id="IPR036961">
    <property type="entry name" value="Kinesin_motor_dom_sf"/>
</dbReference>
<feature type="transmembrane region" description="Helical" evidence="17">
    <location>
        <begin position="1735"/>
        <end position="1758"/>
    </location>
</feature>
<feature type="transmembrane region" description="Helical" evidence="17">
    <location>
        <begin position="1282"/>
        <end position="1304"/>
    </location>
</feature>
<evidence type="ECO:0000256" key="15">
    <source>
        <dbReference type="PROSITE-ProRule" id="PRU00782"/>
    </source>
</evidence>
<dbReference type="SMART" id="SM01117">
    <property type="entry name" value="Cyt-b5"/>
    <property type="match status" value="2"/>
</dbReference>
<dbReference type="SUPFAM" id="SSF53448">
    <property type="entry name" value="Nucleotide-diphospho-sugar transferases"/>
    <property type="match status" value="1"/>
</dbReference>
<keyword evidence="12 15" id="KW-0505">Motor protein</keyword>
<reference evidence="20" key="2">
    <citation type="journal article" date="2022" name="Proc. Natl. Acad. Sci. U.S.A.">
        <title>Diploid-dominant life cycles characterize the early evolution of Fungi.</title>
        <authorList>
            <person name="Amses K.R."/>
            <person name="Simmons D.R."/>
            <person name="Longcore J.E."/>
            <person name="Mondo S.J."/>
            <person name="Seto K."/>
            <person name="Jeronimo G.H."/>
            <person name="Bonds A.E."/>
            <person name="Quandt C.A."/>
            <person name="Davis W.J."/>
            <person name="Chang Y."/>
            <person name="Federici B.A."/>
            <person name="Kuo A."/>
            <person name="LaButti K."/>
            <person name="Pangilinan J."/>
            <person name="Andreopoulos W."/>
            <person name="Tritt A."/>
            <person name="Riley R."/>
            <person name="Hundley H."/>
            <person name="Johnson J."/>
            <person name="Lipzen A."/>
            <person name="Barry K."/>
            <person name="Lang B.F."/>
            <person name="Cuomo C.A."/>
            <person name="Buchler N.E."/>
            <person name="Grigoriev I.V."/>
            <person name="Spatafora J.W."/>
            <person name="Stajich J.E."/>
            <person name="James T.Y."/>
        </authorList>
    </citation>
    <scope>NUCLEOTIDE SEQUENCE</scope>
    <source>
        <strain evidence="20">AG</strain>
    </source>
</reference>
<comment type="caution">
    <text evidence="20">The sequence shown here is derived from an EMBL/GenBank/DDBJ whole genome shotgun (WGS) entry which is preliminary data.</text>
</comment>
<dbReference type="Gene3D" id="1.20.58.530">
    <property type="match status" value="1"/>
</dbReference>
<feature type="compositionally biased region" description="Polar residues" evidence="16">
    <location>
        <begin position="852"/>
        <end position="861"/>
    </location>
</feature>
<dbReference type="InterPro" id="IPR027417">
    <property type="entry name" value="P-loop_NTPase"/>
</dbReference>
<dbReference type="Pfam" id="PF00063">
    <property type="entry name" value="Myosin_head"/>
    <property type="match status" value="1"/>
</dbReference>
<evidence type="ECO:0000256" key="12">
    <source>
        <dbReference type="ARBA" id="ARBA00023175"/>
    </source>
</evidence>
<dbReference type="InterPro" id="IPR036037">
    <property type="entry name" value="MYSc_Myo17"/>
</dbReference>
<dbReference type="SMART" id="SM00242">
    <property type="entry name" value="MYSc"/>
    <property type="match status" value="1"/>
</dbReference>
<evidence type="ECO:0000256" key="1">
    <source>
        <dbReference type="ARBA" id="ARBA00004651"/>
    </source>
</evidence>
<evidence type="ECO:0000256" key="2">
    <source>
        <dbReference type="ARBA" id="ARBA00012543"/>
    </source>
</evidence>
<dbReference type="PRINTS" id="PR00193">
    <property type="entry name" value="MYOSINHEAVY"/>
</dbReference>
<evidence type="ECO:0000256" key="3">
    <source>
        <dbReference type="ARBA" id="ARBA00022475"/>
    </source>
</evidence>
<dbReference type="GO" id="GO:0030428">
    <property type="term" value="C:cell septum"/>
    <property type="evidence" value="ECO:0007669"/>
    <property type="project" value="TreeGrafter"/>
</dbReference>
<dbReference type="RefSeq" id="XP_051444292.1">
    <property type="nucleotide sequence ID" value="XM_051584785.1"/>
</dbReference>
<organism evidence="20 21">
    <name type="scientific">Umbelopsis ramanniana AG</name>
    <dbReference type="NCBI Taxonomy" id="1314678"/>
    <lineage>
        <taxon>Eukaryota</taxon>
        <taxon>Fungi</taxon>
        <taxon>Fungi incertae sedis</taxon>
        <taxon>Mucoromycota</taxon>
        <taxon>Mucoromycotina</taxon>
        <taxon>Umbelopsidomycetes</taxon>
        <taxon>Umbelopsidales</taxon>
        <taxon>Umbelopsidaceae</taxon>
        <taxon>Umbelopsis</taxon>
    </lineage>
</organism>
<feature type="region of interest" description="Disordered" evidence="16">
    <location>
        <begin position="846"/>
        <end position="884"/>
    </location>
</feature>
<dbReference type="EC" id="2.4.1.16" evidence="2"/>
<evidence type="ECO:0000256" key="7">
    <source>
        <dbReference type="ARBA" id="ARBA00022741"/>
    </source>
</evidence>
<dbReference type="InterPro" id="IPR036400">
    <property type="entry name" value="Cyt_B5-like_heme/steroid_sf"/>
</dbReference>
<dbReference type="Gene3D" id="3.10.120.10">
    <property type="entry name" value="Cytochrome b5-like heme/steroid binding domain"/>
    <property type="match status" value="2"/>
</dbReference>
<dbReference type="PANTHER" id="PTHR22914">
    <property type="entry name" value="CHITIN SYNTHASE"/>
    <property type="match status" value="1"/>
</dbReference>
<keyword evidence="8 15" id="KW-0067">ATP-binding</keyword>
<keyword evidence="13" id="KW-0325">Glycoprotein</keyword>
<feature type="transmembrane region" description="Helical" evidence="17">
    <location>
        <begin position="1015"/>
        <end position="1037"/>
    </location>
</feature>
<keyword evidence="7 15" id="KW-0547">Nucleotide-binding</keyword>
<evidence type="ECO:0000256" key="6">
    <source>
        <dbReference type="ARBA" id="ARBA00022692"/>
    </source>
</evidence>
<dbReference type="Gene3D" id="3.40.850.10">
    <property type="entry name" value="Kinesin motor domain"/>
    <property type="match status" value="1"/>
</dbReference>
<dbReference type="PANTHER" id="PTHR22914:SF13">
    <property type="entry name" value="CHITIN SYNTHASE"/>
    <property type="match status" value="1"/>
</dbReference>
<feature type="region of interest" description="Actin-binding" evidence="15">
    <location>
        <begin position="718"/>
        <end position="740"/>
    </location>
</feature>
<dbReference type="GO" id="GO:0005886">
    <property type="term" value="C:plasma membrane"/>
    <property type="evidence" value="ECO:0007669"/>
    <property type="project" value="UniProtKB-SubCell"/>
</dbReference>
<dbReference type="PROSITE" id="PS51998">
    <property type="entry name" value="DEK_C"/>
    <property type="match status" value="1"/>
</dbReference>
<dbReference type="SUPFAM" id="SSF109715">
    <property type="entry name" value="DEK C-terminal domain"/>
    <property type="match status" value="1"/>
</dbReference>
<dbReference type="InterPro" id="IPR029044">
    <property type="entry name" value="Nucleotide-diphossugar_trans"/>
</dbReference>
<evidence type="ECO:0000256" key="17">
    <source>
        <dbReference type="SAM" id="Phobius"/>
    </source>
</evidence>
<dbReference type="Gene3D" id="1.10.10.820">
    <property type="match status" value="1"/>
</dbReference>
<feature type="transmembrane region" description="Helical" evidence="17">
    <location>
        <begin position="1710"/>
        <end position="1728"/>
    </location>
</feature>
<keyword evidence="9 17" id="KW-1133">Transmembrane helix</keyword>
<dbReference type="GO" id="GO:0003774">
    <property type="term" value="F:cytoskeletal motor activity"/>
    <property type="evidence" value="ECO:0007669"/>
    <property type="project" value="UniProtKB-UniRule"/>
</dbReference>
<dbReference type="InterPro" id="IPR001609">
    <property type="entry name" value="Myosin_head_motor_dom-like"/>
</dbReference>
<name>A0AAD5HES4_UMBRA</name>
<evidence type="ECO:0000256" key="13">
    <source>
        <dbReference type="ARBA" id="ARBA00023180"/>
    </source>
</evidence>
<dbReference type="Gene3D" id="1.20.120.720">
    <property type="entry name" value="Myosin VI head, motor domain, U50 subdomain"/>
    <property type="match status" value="1"/>
</dbReference>
<dbReference type="InterPro" id="IPR001199">
    <property type="entry name" value="Cyt_B5-like_heme/steroid-bd"/>
</dbReference>
<dbReference type="Pfam" id="PF03142">
    <property type="entry name" value="Chitin_synth_2"/>
    <property type="match status" value="1"/>
</dbReference>
<evidence type="ECO:0000313" key="20">
    <source>
        <dbReference type="EMBL" id="KAI8579288.1"/>
    </source>
</evidence>
<dbReference type="EMBL" id="MU620921">
    <property type="protein sequence ID" value="KAI8579288.1"/>
    <property type="molecule type" value="Genomic_DNA"/>
</dbReference>
<feature type="transmembrane region" description="Helical" evidence="17">
    <location>
        <begin position="1674"/>
        <end position="1698"/>
    </location>
</feature>
<dbReference type="Gene3D" id="3.90.550.10">
    <property type="entry name" value="Spore Coat Polysaccharide Biosynthesis Protein SpsA, Chain A"/>
    <property type="match status" value="1"/>
</dbReference>
<keyword evidence="6 17" id="KW-0812">Transmembrane</keyword>
<feature type="domain" description="Myosin motor" evidence="18">
    <location>
        <begin position="68"/>
        <end position="841"/>
    </location>
</feature>
<keyword evidence="5" id="KW-0808">Transferase</keyword>
<evidence type="ECO:0000256" key="10">
    <source>
        <dbReference type="ARBA" id="ARBA00023123"/>
    </source>
</evidence>
<dbReference type="GeneID" id="75910135"/>
<comment type="similarity">
    <text evidence="15">Belongs to the TRAFAC class myosin-kinesin ATPase superfamily. Myosin family.</text>
</comment>
<evidence type="ECO:0000256" key="4">
    <source>
        <dbReference type="ARBA" id="ARBA00022676"/>
    </source>
</evidence>
<keyword evidence="11 17" id="KW-0472">Membrane</keyword>
<dbReference type="GO" id="GO:0031505">
    <property type="term" value="P:fungal-type cell wall organization"/>
    <property type="evidence" value="ECO:0007669"/>
    <property type="project" value="TreeGrafter"/>
</dbReference>
<evidence type="ECO:0000256" key="9">
    <source>
        <dbReference type="ARBA" id="ARBA00022989"/>
    </source>
</evidence>
<dbReference type="InterPro" id="IPR014876">
    <property type="entry name" value="DEK_C"/>
</dbReference>
<keyword evidence="4" id="KW-0328">Glycosyltransferase</keyword>
<dbReference type="Gene3D" id="1.10.10.60">
    <property type="entry name" value="Homeodomain-like"/>
    <property type="match status" value="1"/>
</dbReference>